<proteinExistence type="inferred from homology"/>
<comment type="similarity">
    <text evidence="17">Belongs to the NnrD/CARKD family.</text>
</comment>
<feature type="binding site" evidence="17">
    <location>
        <position position="319"/>
    </location>
    <ligand>
        <name>(6S)-NADPHX</name>
        <dbReference type="ChEBI" id="CHEBI:64076"/>
    </ligand>
</feature>
<comment type="function">
    <text evidence="14 19">Bifunctional enzyme that catalyzes the epimerization of the S- and R-forms of NAD(P)HX and the dehydration of the S-form of NAD(P)HX at the expense of ADP, which is converted to AMP. This allows the repair of both epimers of NAD(P)HX, a damaged form of NAD(P)H that is a result of enzymatic or heat-dependent hydration.</text>
</comment>
<dbReference type="PROSITE" id="PS01050">
    <property type="entry name" value="YJEF_C_2"/>
    <property type="match status" value="1"/>
</dbReference>
<dbReference type="OrthoDB" id="9806925at2"/>
<feature type="binding site" evidence="18">
    <location>
        <begin position="62"/>
        <end position="66"/>
    </location>
    <ligand>
        <name>(6S)-NADPHX</name>
        <dbReference type="ChEBI" id="CHEBI:64076"/>
    </ligand>
</feature>
<comment type="subunit">
    <text evidence="17">Homotetramer.</text>
</comment>
<dbReference type="InterPro" id="IPR030677">
    <property type="entry name" value="Nnr"/>
</dbReference>
<feature type="binding site" evidence="17">
    <location>
        <position position="431"/>
    </location>
    <ligand>
        <name>AMP</name>
        <dbReference type="ChEBI" id="CHEBI:456215"/>
    </ligand>
</feature>
<dbReference type="GO" id="GO:0110051">
    <property type="term" value="P:metabolite repair"/>
    <property type="evidence" value="ECO:0007669"/>
    <property type="project" value="TreeGrafter"/>
</dbReference>
<evidence type="ECO:0000256" key="1">
    <source>
        <dbReference type="ARBA" id="ARBA00000013"/>
    </source>
</evidence>
<dbReference type="Pfam" id="PF01256">
    <property type="entry name" value="Carb_kinase"/>
    <property type="match status" value="1"/>
</dbReference>
<protein>
    <recommendedName>
        <fullName evidence="19">Bifunctional NAD(P)H-hydrate repair enzyme</fullName>
    </recommendedName>
    <alternativeName>
        <fullName evidence="19">Nicotinamide nucleotide repair protein</fullName>
    </alternativeName>
    <domain>
        <recommendedName>
            <fullName evidence="19">ADP-dependent (S)-NAD(P)H-hydrate dehydratase</fullName>
            <ecNumber evidence="19">4.2.1.136</ecNumber>
        </recommendedName>
        <alternativeName>
            <fullName evidence="19">ADP-dependent NAD(P)HX dehydratase</fullName>
        </alternativeName>
    </domain>
    <domain>
        <recommendedName>
            <fullName evidence="19">NAD(P)H-hydrate epimerase</fullName>
            <ecNumber evidence="19">5.1.99.6</ecNumber>
        </recommendedName>
    </domain>
</protein>
<dbReference type="SUPFAM" id="SSF64153">
    <property type="entry name" value="YjeF N-terminal domain-like"/>
    <property type="match status" value="1"/>
</dbReference>
<feature type="binding site" evidence="18">
    <location>
        <position position="63"/>
    </location>
    <ligand>
        <name>K(+)</name>
        <dbReference type="ChEBI" id="CHEBI:29103"/>
    </ligand>
</feature>
<comment type="catalytic activity">
    <reaction evidence="16 17 19">
        <text>(6S)-NADPHX + ADP = AMP + phosphate + NADPH + H(+)</text>
        <dbReference type="Rhea" id="RHEA:32235"/>
        <dbReference type="ChEBI" id="CHEBI:15378"/>
        <dbReference type="ChEBI" id="CHEBI:43474"/>
        <dbReference type="ChEBI" id="CHEBI:57783"/>
        <dbReference type="ChEBI" id="CHEBI:64076"/>
        <dbReference type="ChEBI" id="CHEBI:456215"/>
        <dbReference type="ChEBI" id="CHEBI:456216"/>
        <dbReference type="EC" id="4.2.1.136"/>
    </reaction>
</comment>
<accession>A0A2M9G1S4</accession>
<dbReference type="InterPro" id="IPR004443">
    <property type="entry name" value="YjeF_N_dom"/>
</dbReference>
<evidence type="ECO:0000256" key="5">
    <source>
        <dbReference type="ARBA" id="ARBA00022723"/>
    </source>
</evidence>
<evidence type="ECO:0000256" key="6">
    <source>
        <dbReference type="ARBA" id="ARBA00022741"/>
    </source>
</evidence>
<dbReference type="GO" id="GO:0005524">
    <property type="term" value="F:ATP binding"/>
    <property type="evidence" value="ECO:0007669"/>
    <property type="project" value="UniProtKB-UniRule"/>
</dbReference>
<feature type="binding site" evidence="18">
    <location>
        <position position="123"/>
    </location>
    <ligand>
        <name>K(+)</name>
        <dbReference type="ChEBI" id="CHEBI:29103"/>
    </ligand>
</feature>
<feature type="binding site" evidence="17">
    <location>
        <begin position="402"/>
        <end position="406"/>
    </location>
    <ligand>
        <name>AMP</name>
        <dbReference type="ChEBI" id="CHEBI:456215"/>
    </ligand>
</feature>
<evidence type="ECO:0000256" key="18">
    <source>
        <dbReference type="HAMAP-Rule" id="MF_01966"/>
    </source>
</evidence>
<dbReference type="SUPFAM" id="SSF53613">
    <property type="entry name" value="Ribokinase-like"/>
    <property type="match status" value="1"/>
</dbReference>
<comment type="cofactor">
    <cofactor evidence="17">
        <name>Mg(2+)</name>
        <dbReference type="ChEBI" id="CHEBI:18420"/>
    </cofactor>
</comment>
<keyword evidence="11 18" id="KW-0413">Isomerase</keyword>
<dbReference type="PROSITE" id="PS51383">
    <property type="entry name" value="YJEF_C_3"/>
    <property type="match status" value="1"/>
</dbReference>
<evidence type="ECO:0000256" key="13">
    <source>
        <dbReference type="ARBA" id="ARBA00023268"/>
    </source>
</evidence>
<dbReference type="PANTHER" id="PTHR12592">
    <property type="entry name" value="ATP-DEPENDENT (S)-NAD(P)H-HYDRATE DEHYDRATASE FAMILY MEMBER"/>
    <property type="match status" value="1"/>
</dbReference>
<name>A0A2M9G1S4_9PROT</name>
<evidence type="ECO:0000313" key="22">
    <source>
        <dbReference type="EMBL" id="PJK29661.1"/>
    </source>
</evidence>
<dbReference type="EC" id="4.2.1.136" evidence="19"/>
<dbReference type="PROSITE" id="PS51385">
    <property type="entry name" value="YJEF_N"/>
    <property type="match status" value="1"/>
</dbReference>
<comment type="similarity">
    <text evidence="3 19">In the N-terminal section; belongs to the NnrE/AIBP family.</text>
</comment>
<dbReference type="HAMAP" id="MF_01966">
    <property type="entry name" value="NADHX_epimerase"/>
    <property type="match status" value="1"/>
</dbReference>
<evidence type="ECO:0000256" key="2">
    <source>
        <dbReference type="ARBA" id="ARBA00000909"/>
    </source>
</evidence>
<keyword evidence="8 17" id="KW-0521">NADP</keyword>
<evidence type="ECO:0000256" key="9">
    <source>
        <dbReference type="ARBA" id="ARBA00022958"/>
    </source>
</evidence>
<keyword evidence="7 17" id="KW-0067">ATP-binding</keyword>
<keyword evidence="9 18" id="KW-0630">Potassium</keyword>
<dbReference type="InterPro" id="IPR029056">
    <property type="entry name" value="Ribokinase-like"/>
</dbReference>
<comment type="cofactor">
    <cofactor evidence="18 19">
        <name>K(+)</name>
        <dbReference type="ChEBI" id="CHEBI:29103"/>
    </cofactor>
    <text evidence="18 19">Binds 1 potassium ion per subunit.</text>
</comment>
<dbReference type="CDD" id="cd01171">
    <property type="entry name" value="YXKO-related"/>
    <property type="match status" value="1"/>
</dbReference>
<dbReference type="GO" id="GO:0052855">
    <property type="term" value="F:ADP-dependent NAD(P)H-hydrate dehydratase activity"/>
    <property type="evidence" value="ECO:0007669"/>
    <property type="project" value="UniProtKB-UniRule"/>
</dbReference>
<comment type="caution">
    <text evidence="18">Lacks conserved residue(s) required for the propagation of feature annotation.</text>
</comment>
<evidence type="ECO:0000256" key="8">
    <source>
        <dbReference type="ARBA" id="ARBA00022857"/>
    </source>
</evidence>
<evidence type="ECO:0000256" key="12">
    <source>
        <dbReference type="ARBA" id="ARBA00023239"/>
    </source>
</evidence>
<comment type="caution">
    <text evidence="22">The sequence shown here is derived from an EMBL/GenBank/DDBJ whole genome shotgun (WGS) entry which is preliminary data.</text>
</comment>
<evidence type="ECO:0000259" key="20">
    <source>
        <dbReference type="PROSITE" id="PS51383"/>
    </source>
</evidence>
<dbReference type="EC" id="5.1.99.6" evidence="19"/>
<feature type="binding site" evidence="17">
    <location>
        <position position="256"/>
    </location>
    <ligand>
        <name>(6S)-NADPHX</name>
        <dbReference type="ChEBI" id="CHEBI:64076"/>
    </ligand>
</feature>
<feature type="binding site" evidence="18">
    <location>
        <begin position="127"/>
        <end position="133"/>
    </location>
    <ligand>
        <name>(6S)-NADPHX</name>
        <dbReference type="ChEBI" id="CHEBI:64076"/>
    </ligand>
</feature>
<dbReference type="GO" id="GO:0046496">
    <property type="term" value="P:nicotinamide nucleotide metabolic process"/>
    <property type="evidence" value="ECO:0007669"/>
    <property type="project" value="UniProtKB-UniRule"/>
</dbReference>
<keyword evidence="12 17" id="KW-0456">Lyase</keyword>
<evidence type="ECO:0000256" key="16">
    <source>
        <dbReference type="ARBA" id="ARBA00049209"/>
    </source>
</evidence>
<comment type="catalytic activity">
    <reaction evidence="2 18 19">
        <text>(6R)-NADPHX = (6S)-NADPHX</text>
        <dbReference type="Rhea" id="RHEA:32227"/>
        <dbReference type="ChEBI" id="CHEBI:64076"/>
        <dbReference type="ChEBI" id="CHEBI:64077"/>
        <dbReference type="EC" id="5.1.99.6"/>
    </reaction>
</comment>
<dbReference type="PANTHER" id="PTHR12592:SF0">
    <property type="entry name" value="ATP-DEPENDENT (S)-NAD(P)H-HYDRATE DEHYDRATASE"/>
    <property type="match status" value="1"/>
</dbReference>
<evidence type="ECO:0000313" key="23">
    <source>
        <dbReference type="Proteomes" id="UP000229498"/>
    </source>
</evidence>
<feature type="domain" description="YjeF C-terminal" evidence="20">
    <location>
        <begin position="221"/>
        <end position="486"/>
    </location>
</feature>
<evidence type="ECO:0000256" key="11">
    <source>
        <dbReference type="ARBA" id="ARBA00023235"/>
    </source>
</evidence>
<comment type="similarity">
    <text evidence="18">Belongs to the NnrE/AIBP family.</text>
</comment>
<dbReference type="Gene3D" id="3.40.1190.20">
    <property type="match status" value="1"/>
</dbReference>
<comment type="similarity">
    <text evidence="4 19">In the C-terminal section; belongs to the NnrD/CARKD family.</text>
</comment>
<evidence type="ECO:0000256" key="14">
    <source>
        <dbReference type="ARBA" id="ARBA00025153"/>
    </source>
</evidence>
<keyword evidence="10 17" id="KW-0520">NAD</keyword>
<dbReference type="RefSeq" id="WP_109793686.1">
    <property type="nucleotide sequence ID" value="NZ_PHIG01000032.1"/>
</dbReference>
<feature type="binding site" evidence="18">
    <location>
        <position position="157"/>
    </location>
    <ligand>
        <name>K(+)</name>
        <dbReference type="ChEBI" id="CHEBI:29103"/>
    </ligand>
</feature>
<sequence length="489" mass="50023">MAWPPPADIALTVRQMYAADEYAVSHGVDGETLMENAGGGAADAILSRYAPQPVMVLCGPGNNGGDGFVIARHLRAAGWPVRLALMGDPARLRGDAATMARRWEGEIEALTGGCLGEAALVVDALFGAGLSRPLEGVPAELAEASRGRTVVAVDVPSGVRGDDGGHDGPVFRADLTTTFFTLKPGHLLAPGRFLCGHVEVIDIGTPLSALDEIAPECFRNVPPLWRGALPRLTPEGHKYARGHALVSGGGVTASGAARMAAEGALRAGAGLVTCAVPPSAAIVYAAHLTAVMLTSVADADAWRELLADDRRNAVLIGPGHGVDQRTRDIVLAALDAGKRTVLDADAITVFQDDPAALFAAIAGPCVLTPHSGEFGRLFEGGADKLTVTRDAARRSGAVVVHKGPDTVIAAPDGRTAINDNAPPTLATAGAGDVLAGIVLGLLAQGMPAFEAACAAVWMHGEVGRIVGPGLIAEDLAPALPVVLKALLET</sequence>
<feature type="binding site" evidence="17">
    <location>
        <position position="432"/>
    </location>
    <ligand>
        <name>(6S)-NADPHX</name>
        <dbReference type="ChEBI" id="CHEBI:64076"/>
    </ligand>
</feature>
<keyword evidence="5 18" id="KW-0479">Metal-binding</keyword>
<organism evidence="22 23">
    <name type="scientific">Minwuia thermotolerans</name>
    <dbReference type="NCBI Taxonomy" id="2056226"/>
    <lineage>
        <taxon>Bacteria</taxon>
        <taxon>Pseudomonadati</taxon>
        <taxon>Pseudomonadota</taxon>
        <taxon>Alphaproteobacteria</taxon>
        <taxon>Minwuiales</taxon>
        <taxon>Minwuiaceae</taxon>
        <taxon>Minwuia</taxon>
    </lineage>
</organism>
<evidence type="ECO:0000256" key="15">
    <source>
        <dbReference type="ARBA" id="ARBA00048238"/>
    </source>
</evidence>
<feature type="domain" description="YjeF N-terminal" evidence="21">
    <location>
        <begin position="16"/>
        <end position="211"/>
    </location>
</feature>
<reference evidence="22 23" key="1">
    <citation type="submission" date="2017-11" db="EMBL/GenBank/DDBJ databases">
        <title>Draft genome sequence of Rhizobiales bacterium SY3-13.</title>
        <authorList>
            <person name="Sun C."/>
        </authorList>
    </citation>
    <scope>NUCLEOTIDE SEQUENCE [LARGE SCALE GENOMIC DNA]</scope>
    <source>
        <strain evidence="22 23">SY3-13</strain>
    </source>
</reference>
<evidence type="ECO:0000256" key="17">
    <source>
        <dbReference type="HAMAP-Rule" id="MF_01965"/>
    </source>
</evidence>
<feature type="binding site" evidence="18">
    <location>
        <position position="154"/>
    </location>
    <ligand>
        <name>(6S)-NADPHX</name>
        <dbReference type="ChEBI" id="CHEBI:64076"/>
    </ligand>
</feature>
<dbReference type="InterPro" id="IPR036652">
    <property type="entry name" value="YjeF_N_dom_sf"/>
</dbReference>
<comment type="function">
    <text evidence="18">Catalyzes the epimerization of the S- and R-forms of NAD(P)HX, a damaged form of NAD(P)H that is a result of enzymatic or heat-dependent hydration. This is a prerequisite for the S-specific NAD(P)H-hydrate dehydratase to allow the repair of both epimers of NAD(P)HX.</text>
</comment>
<feature type="binding site" evidence="17">
    <location>
        <position position="370"/>
    </location>
    <ligand>
        <name>(6S)-NADPHX</name>
        <dbReference type="ChEBI" id="CHEBI:64076"/>
    </ligand>
</feature>
<keyword evidence="6 17" id="KW-0547">Nucleotide-binding</keyword>
<evidence type="ECO:0000256" key="4">
    <source>
        <dbReference type="ARBA" id="ARBA00009524"/>
    </source>
</evidence>
<keyword evidence="23" id="KW-1185">Reference proteome</keyword>
<keyword evidence="13" id="KW-0511">Multifunctional enzyme</keyword>
<dbReference type="InterPro" id="IPR017953">
    <property type="entry name" value="Carbohydrate_kinase_pred_CS"/>
</dbReference>
<dbReference type="Gene3D" id="3.40.50.10260">
    <property type="entry name" value="YjeF N-terminal domain"/>
    <property type="match status" value="1"/>
</dbReference>
<dbReference type="GO" id="GO:0052856">
    <property type="term" value="F:NAD(P)HX epimerase activity"/>
    <property type="evidence" value="ECO:0007669"/>
    <property type="project" value="UniProtKB-UniRule"/>
</dbReference>
<comment type="function">
    <text evidence="17">Catalyzes the dehydration of the S-form of NAD(P)HX at the expense of ADP, which is converted to AMP. Together with NAD(P)HX epimerase, which catalyzes the epimerization of the S- and R-forms, the enzyme allows the repair of both epimers of NAD(P)HX, a damaged form of NAD(P)H that is a result of enzymatic or heat-dependent hydration.</text>
</comment>
<dbReference type="GO" id="GO:0046872">
    <property type="term" value="F:metal ion binding"/>
    <property type="evidence" value="ECO:0007669"/>
    <property type="project" value="UniProtKB-UniRule"/>
</dbReference>
<evidence type="ECO:0000256" key="10">
    <source>
        <dbReference type="ARBA" id="ARBA00023027"/>
    </source>
</evidence>
<dbReference type="NCBIfam" id="TIGR00197">
    <property type="entry name" value="yjeF_nterm"/>
    <property type="match status" value="1"/>
</dbReference>
<dbReference type="HAMAP" id="MF_01965">
    <property type="entry name" value="NADHX_dehydratase"/>
    <property type="match status" value="1"/>
</dbReference>
<gene>
    <name evidence="17" type="primary">nnrD</name>
    <name evidence="18" type="synonym">nnrE</name>
    <name evidence="22" type="ORF">CVT23_11490</name>
</gene>
<comment type="catalytic activity">
    <reaction evidence="1 18 19">
        <text>(6R)-NADHX = (6S)-NADHX</text>
        <dbReference type="Rhea" id="RHEA:32215"/>
        <dbReference type="ChEBI" id="CHEBI:64074"/>
        <dbReference type="ChEBI" id="CHEBI:64075"/>
        <dbReference type="EC" id="5.1.99.6"/>
    </reaction>
</comment>
<dbReference type="InterPro" id="IPR000631">
    <property type="entry name" value="CARKD"/>
</dbReference>
<dbReference type="AlphaFoldDB" id="A0A2M9G1S4"/>
<comment type="catalytic activity">
    <reaction evidence="15 17 19">
        <text>(6S)-NADHX + ADP = AMP + phosphate + NADH + H(+)</text>
        <dbReference type="Rhea" id="RHEA:32223"/>
        <dbReference type="ChEBI" id="CHEBI:15378"/>
        <dbReference type="ChEBI" id="CHEBI:43474"/>
        <dbReference type="ChEBI" id="CHEBI:57945"/>
        <dbReference type="ChEBI" id="CHEBI:64074"/>
        <dbReference type="ChEBI" id="CHEBI:456215"/>
        <dbReference type="ChEBI" id="CHEBI:456216"/>
        <dbReference type="EC" id="4.2.1.136"/>
    </reaction>
</comment>
<evidence type="ECO:0000256" key="3">
    <source>
        <dbReference type="ARBA" id="ARBA00006001"/>
    </source>
</evidence>
<evidence type="ECO:0000256" key="19">
    <source>
        <dbReference type="PIRNR" id="PIRNR017184"/>
    </source>
</evidence>
<dbReference type="PIRSF" id="PIRSF017184">
    <property type="entry name" value="Nnr"/>
    <property type="match status" value="1"/>
</dbReference>
<evidence type="ECO:0000256" key="7">
    <source>
        <dbReference type="ARBA" id="ARBA00022840"/>
    </source>
</evidence>
<dbReference type="Proteomes" id="UP000229498">
    <property type="component" value="Unassembled WGS sequence"/>
</dbReference>
<evidence type="ECO:0000259" key="21">
    <source>
        <dbReference type="PROSITE" id="PS51385"/>
    </source>
</evidence>
<dbReference type="Pfam" id="PF03853">
    <property type="entry name" value="YjeF_N"/>
    <property type="match status" value="1"/>
</dbReference>
<dbReference type="EMBL" id="PHIG01000032">
    <property type="protein sequence ID" value="PJK29661.1"/>
    <property type="molecule type" value="Genomic_DNA"/>
</dbReference>
<dbReference type="NCBIfam" id="TIGR00196">
    <property type="entry name" value="yjeF_cterm"/>
    <property type="match status" value="1"/>
</dbReference>